<proteinExistence type="predicted"/>
<name>A0ABT6DJ28_9BACT</name>
<dbReference type="RefSeq" id="WP_277577345.1">
    <property type="nucleotide sequence ID" value="NZ_JANRMI010000002.1"/>
</dbReference>
<accession>A0ABT6DJ28</accession>
<evidence type="ECO:0000313" key="1">
    <source>
        <dbReference type="EMBL" id="MDG0815866.1"/>
    </source>
</evidence>
<comment type="caution">
    <text evidence="1">The sequence shown here is derived from an EMBL/GenBank/DDBJ whole genome shotgun (WGS) entry which is preliminary data.</text>
</comment>
<dbReference type="Proteomes" id="UP001152321">
    <property type="component" value="Unassembled WGS sequence"/>
</dbReference>
<evidence type="ECO:0000313" key="2">
    <source>
        <dbReference type="Proteomes" id="UP001152321"/>
    </source>
</evidence>
<reference evidence="1" key="1">
    <citation type="submission" date="2022-08" db="EMBL/GenBank/DDBJ databases">
        <title>Novel Bdellovibrio Species Isolated from Svalbard: Designation Bdellovibrio svalbardensis.</title>
        <authorList>
            <person name="Mitchell R.J."/>
            <person name="Choi S.Y."/>
        </authorList>
    </citation>
    <scope>NUCLEOTIDE SEQUENCE</scope>
    <source>
        <strain evidence="1">PAP01</strain>
    </source>
</reference>
<evidence type="ECO:0008006" key="3">
    <source>
        <dbReference type="Google" id="ProtNLM"/>
    </source>
</evidence>
<protein>
    <recommendedName>
        <fullName evidence="3">Tetratricopeptide repeat protein</fullName>
    </recommendedName>
</protein>
<sequence>MKLVYFALRTLENTVAGHYSSAPMPNVMRKIRLLSYIVLLGSLLSCSAKEQPATRESALSSGFKMLDRQQYDEAIQYFSGLAEKDPHYQVKLAWASAYAARAGVKIETIYAFVTAKNSAVPNLQIRIKEVPLDHQTRGLLANLSTYAEIWNKIPSVGQSAREDLQKAVAILKQDQIPGVRLYSAALRVVILKSSIEEGLRNWDQNSRRRLCLHDVKPYWDWALRVLDGLTQLSQDLEGAFPSKKEFSEARVNLERLRSDAAALPIPAEDQCF</sequence>
<keyword evidence="2" id="KW-1185">Reference proteome</keyword>
<organism evidence="1 2">
    <name type="scientific">Bdellovibrio svalbardensis</name>
    <dbReference type="NCBI Taxonomy" id="2972972"/>
    <lineage>
        <taxon>Bacteria</taxon>
        <taxon>Pseudomonadati</taxon>
        <taxon>Bdellovibrionota</taxon>
        <taxon>Bdellovibrionia</taxon>
        <taxon>Bdellovibrionales</taxon>
        <taxon>Pseudobdellovibrionaceae</taxon>
        <taxon>Bdellovibrio</taxon>
    </lineage>
</organism>
<dbReference type="EMBL" id="JANRMI010000002">
    <property type="protein sequence ID" value="MDG0815866.1"/>
    <property type="molecule type" value="Genomic_DNA"/>
</dbReference>
<gene>
    <name evidence="1" type="ORF">NWE73_05805</name>
</gene>